<reference evidence="1" key="1">
    <citation type="submission" date="2022-12" db="EMBL/GenBank/DDBJ databases">
        <authorList>
            <person name="Petersen C."/>
        </authorList>
    </citation>
    <scope>NUCLEOTIDE SEQUENCE</scope>
    <source>
        <strain evidence="1">IBT 15544</strain>
    </source>
</reference>
<keyword evidence="2" id="KW-1185">Reference proteome</keyword>
<evidence type="ECO:0000313" key="2">
    <source>
        <dbReference type="Proteomes" id="UP001150904"/>
    </source>
</evidence>
<dbReference type="EMBL" id="JAPQKR010000015">
    <property type="protein sequence ID" value="KAJ5194859.1"/>
    <property type="molecule type" value="Genomic_DNA"/>
</dbReference>
<reference evidence="1" key="2">
    <citation type="journal article" date="2023" name="IMA Fungus">
        <title>Comparative genomic study of the Penicillium genus elucidates a diverse pangenome and 15 lateral gene transfer events.</title>
        <authorList>
            <person name="Petersen C."/>
            <person name="Sorensen T."/>
            <person name="Nielsen M.R."/>
            <person name="Sondergaard T.E."/>
            <person name="Sorensen J.L."/>
            <person name="Fitzpatrick D.A."/>
            <person name="Frisvad J.C."/>
            <person name="Nielsen K.L."/>
        </authorList>
    </citation>
    <scope>NUCLEOTIDE SEQUENCE</scope>
    <source>
        <strain evidence="1">IBT 15544</strain>
    </source>
</reference>
<dbReference type="Proteomes" id="UP001150904">
    <property type="component" value="Unassembled WGS sequence"/>
</dbReference>
<evidence type="ECO:0000313" key="1">
    <source>
        <dbReference type="EMBL" id="KAJ5194859.1"/>
    </source>
</evidence>
<protein>
    <submittedName>
        <fullName evidence="1">Uncharacterized protein</fullName>
    </submittedName>
</protein>
<organism evidence="1 2">
    <name type="scientific">Penicillium cinerascens</name>
    <dbReference type="NCBI Taxonomy" id="70096"/>
    <lineage>
        <taxon>Eukaryota</taxon>
        <taxon>Fungi</taxon>
        <taxon>Dikarya</taxon>
        <taxon>Ascomycota</taxon>
        <taxon>Pezizomycotina</taxon>
        <taxon>Eurotiomycetes</taxon>
        <taxon>Eurotiomycetidae</taxon>
        <taxon>Eurotiales</taxon>
        <taxon>Aspergillaceae</taxon>
        <taxon>Penicillium</taxon>
    </lineage>
</organism>
<gene>
    <name evidence="1" type="ORF">N7498_008297</name>
</gene>
<accession>A0A9W9MAN0</accession>
<comment type="caution">
    <text evidence="1">The sequence shown here is derived from an EMBL/GenBank/DDBJ whole genome shotgun (WGS) entry which is preliminary data.</text>
</comment>
<dbReference type="AlphaFoldDB" id="A0A9W9MAN0"/>
<name>A0A9W9MAN0_9EURO</name>
<proteinExistence type="predicted"/>
<dbReference type="RefSeq" id="XP_058305347.1">
    <property type="nucleotide sequence ID" value="XM_058455359.1"/>
</dbReference>
<dbReference type="GeneID" id="83182660"/>
<sequence>MVLLIQKHRRIEAGRLRSRAEDNQNSGIEMGNPSRSVYIHINGTREDPTPKAPGQFHLNERVGESRLEAIWTNPSESFVERSGGLSSIGFKTDPAVVRGASIPVPSTGSLWRLRIEPPIRAGKGLEMVCNIPGTEVQGCYVTSKILFVFCIFSPN</sequence>